<reference evidence="3" key="4">
    <citation type="submission" date="2025-05" db="UniProtKB">
        <authorList>
            <consortium name="EnsemblFungi"/>
        </authorList>
    </citation>
    <scope>IDENTIFICATION</scope>
    <source>
        <strain evidence="3">isolate 1-1 / race 1 (BBBD)</strain>
    </source>
</reference>
<organism evidence="2">
    <name type="scientific">Puccinia triticina (isolate 1-1 / race 1 (BBBD))</name>
    <name type="common">Brown leaf rust fungus</name>
    <dbReference type="NCBI Taxonomy" id="630390"/>
    <lineage>
        <taxon>Eukaryota</taxon>
        <taxon>Fungi</taxon>
        <taxon>Dikarya</taxon>
        <taxon>Basidiomycota</taxon>
        <taxon>Pucciniomycotina</taxon>
        <taxon>Pucciniomycetes</taxon>
        <taxon>Pucciniales</taxon>
        <taxon>Pucciniaceae</taxon>
        <taxon>Puccinia</taxon>
    </lineage>
</organism>
<protein>
    <submittedName>
        <fullName evidence="2 3">Uncharacterized protein</fullName>
    </submittedName>
</protein>
<evidence type="ECO:0000313" key="4">
    <source>
        <dbReference type="Proteomes" id="UP000005240"/>
    </source>
</evidence>
<dbReference type="Proteomes" id="UP000005240">
    <property type="component" value="Unassembled WGS sequence"/>
</dbReference>
<dbReference type="VEuPathDB" id="FungiDB:PTTG_31084"/>
<proteinExistence type="predicted"/>
<evidence type="ECO:0000313" key="3">
    <source>
        <dbReference type="EnsemblFungi" id="PTTG_31084-t43_1-p1"/>
    </source>
</evidence>
<accession>A0A180FX84</accession>
<sequence length="175" mass="19244">MDVPDFVVCCSIISRITKKQPLLMQNLFGDMNALGKPKMLLVKLREIGRFEKTSKTISTTATPATTALATNAPAHQGTKRKKPYNPIRCIGDHNPLAGHPPEECWTLHPGILKKKREDQKKATSLHTTATPTEGSSSGIRLSFSYHHDTAESKLQTTILDSGASNHMLTSLSYFT</sequence>
<dbReference type="AlphaFoldDB" id="A0A180FX84"/>
<feature type="region of interest" description="Disordered" evidence="1">
    <location>
        <begin position="116"/>
        <end position="140"/>
    </location>
</feature>
<evidence type="ECO:0000313" key="2">
    <source>
        <dbReference type="EMBL" id="OAV84759.1"/>
    </source>
</evidence>
<feature type="non-terminal residue" evidence="2">
    <location>
        <position position="175"/>
    </location>
</feature>
<name>A0A180FX84_PUCT1</name>
<keyword evidence="4" id="KW-1185">Reference proteome</keyword>
<gene>
    <name evidence="2" type="ORF">PTTG_31084</name>
</gene>
<reference evidence="2" key="2">
    <citation type="submission" date="2016-05" db="EMBL/GenBank/DDBJ databases">
        <title>Comparative analysis highlights variable genome content of wheat rusts and divergence of the mating loci.</title>
        <authorList>
            <person name="Cuomo C.A."/>
            <person name="Bakkeren G."/>
            <person name="Szabo L."/>
            <person name="Khalil H."/>
            <person name="Joly D."/>
            <person name="Goldberg J."/>
            <person name="Young S."/>
            <person name="Zeng Q."/>
            <person name="Fellers J."/>
        </authorList>
    </citation>
    <scope>NUCLEOTIDE SEQUENCE [LARGE SCALE GENOMIC DNA]</scope>
    <source>
        <strain evidence="2">1-1 BBBD Race 1</strain>
    </source>
</reference>
<evidence type="ECO:0000256" key="1">
    <source>
        <dbReference type="SAM" id="MobiDB-lite"/>
    </source>
</evidence>
<feature type="compositionally biased region" description="Polar residues" evidence="1">
    <location>
        <begin position="122"/>
        <end position="139"/>
    </location>
</feature>
<dbReference type="STRING" id="630390.A0A180FX84"/>
<reference evidence="2" key="1">
    <citation type="submission" date="2009-11" db="EMBL/GenBank/DDBJ databases">
        <authorList>
            <consortium name="The Broad Institute Genome Sequencing Platform"/>
            <person name="Ward D."/>
            <person name="Feldgarden M."/>
            <person name="Earl A."/>
            <person name="Young S.K."/>
            <person name="Zeng Q."/>
            <person name="Koehrsen M."/>
            <person name="Alvarado L."/>
            <person name="Berlin A."/>
            <person name="Bochicchio J."/>
            <person name="Borenstein D."/>
            <person name="Chapman S.B."/>
            <person name="Chen Z."/>
            <person name="Engels R."/>
            <person name="Freedman E."/>
            <person name="Gellesch M."/>
            <person name="Goldberg J."/>
            <person name="Griggs A."/>
            <person name="Gujja S."/>
            <person name="Heilman E."/>
            <person name="Heiman D."/>
            <person name="Hepburn T."/>
            <person name="Howarth C."/>
            <person name="Jen D."/>
            <person name="Larson L."/>
            <person name="Lewis B."/>
            <person name="Mehta T."/>
            <person name="Park D."/>
            <person name="Pearson M."/>
            <person name="Roberts A."/>
            <person name="Saif S."/>
            <person name="Shea T."/>
            <person name="Shenoy N."/>
            <person name="Sisk P."/>
            <person name="Stolte C."/>
            <person name="Sykes S."/>
            <person name="Thomson T."/>
            <person name="Walk T."/>
            <person name="White J."/>
            <person name="Yandava C."/>
            <person name="Izard J."/>
            <person name="Baranova O.V."/>
            <person name="Blanton J.M."/>
            <person name="Tanner A.C."/>
            <person name="Dewhirst F.E."/>
            <person name="Haas B."/>
            <person name="Nusbaum C."/>
            <person name="Birren B."/>
        </authorList>
    </citation>
    <scope>NUCLEOTIDE SEQUENCE [LARGE SCALE GENOMIC DNA]</scope>
    <source>
        <strain evidence="2">1-1 BBBD Race 1</strain>
    </source>
</reference>
<dbReference type="EnsemblFungi" id="PTTG_31084-t43_1">
    <property type="protein sequence ID" value="PTTG_31084-t43_1-p1"/>
    <property type="gene ID" value="PTTG_31084"/>
</dbReference>
<dbReference type="EMBL" id="ADAS02012603">
    <property type="protein sequence ID" value="OAV84759.1"/>
    <property type="molecule type" value="Genomic_DNA"/>
</dbReference>
<reference evidence="3 4" key="3">
    <citation type="journal article" date="2017" name="G3 (Bethesda)">
        <title>Comparative analysis highlights variable genome content of wheat rusts and divergence of the mating loci.</title>
        <authorList>
            <person name="Cuomo C.A."/>
            <person name="Bakkeren G."/>
            <person name="Khalil H.B."/>
            <person name="Panwar V."/>
            <person name="Joly D."/>
            <person name="Linning R."/>
            <person name="Sakthikumar S."/>
            <person name="Song X."/>
            <person name="Adiconis X."/>
            <person name="Fan L."/>
            <person name="Goldberg J.M."/>
            <person name="Levin J.Z."/>
            <person name="Young S."/>
            <person name="Zeng Q."/>
            <person name="Anikster Y."/>
            <person name="Bruce M."/>
            <person name="Wang M."/>
            <person name="Yin C."/>
            <person name="McCallum B."/>
            <person name="Szabo L.J."/>
            <person name="Hulbert S."/>
            <person name="Chen X."/>
            <person name="Fellers J.P."/>
        </authorList>
    </citation>
    <scope>NUCLEOTIDE SEQUENCE</scope>
    <source>
        <strain evidence="4">Isolate 1-1 / race 1 (BBBD)</strain>
        <strain evidence="3">isolate 1-1 / race 1 (BBBD)</strain>
    </source>
</reference>